<evidence type="ECO:0000256" key="3">
    <source>
        <dbReference type="ARBA" id="ARBA00022748"/>
    </source>
</evidence>
<dbReference type="Pfam" id="PF23914">
    <property type="entry name" value="TPR_CcmH_CycH"/>
    <property type="match status" value="1"/>
</dbReference>
<dbReference type="SUPFAM" id="SSF48452">
    <property type="entry name" value="TPR-like"/>
    <property type="match status" value="1"/>
</dbReference>
<evidence type="ECO:0000313" key="7">
    <source>
        <dbReference type="EMBL" id="SMB82565.1"/>
    </source>
</evidence>
<keyword evidence="5" id="KW-0812">Transmembrane</keyword>
<dbReference type="Proteomes" id="UP000192408">
    <property type="component" value="Unassembled WGS sequence"/>
</dbReference>
<dbReference type="GO" id="GO:0005886">
    <property type="term" value="C:plasma membrane"/>
    <property type="evidence" value="ECO:0007669"/>
    <property type="project" value="TreeGrafter"/>
</dbReference>
<evidence type="ECO:0000259" key="6">
    <source>
        <dbReference type="Pfam" id="PF23914"/>
    </source>
</evidence>
<dbReference type="InterPro" id="IPR056413">
    <property type="entry name" value="TPR_CcmH_CycH"/>
</dbReference>
<dbReference type="STRING" id="1122938.SAMN05660772_02126"/>
<evidence type="ECO:0000313" key="8">
    <source>
        <dbReference type="Proteomes" id="UP000192408"/>
    </source>
</evidence>
<proteinExistence type="predicted"/>
<reference evidence="8" key="1">
    <citation type="submission" date="2017-04" db="EMBL/GenBank/DDBJ databases">
        <authorList>
            <person name="Varghese N."/>
            <person name="Submissions S."/>
        </authorList>
    </citation>
    <scope>NUCLEOTIDE SEQUENCE [LARGE SCALE GENOMIC DNA]</scope>
    <source>
        <strain evidence="8">DSM 23072</strain>
    </source>
</reference>
<keyword evidence="5" id="KW-0472">Membrane</keyword>
<keyword evidence="2" id="KW-0677">Repeat</keyword>
<dbReference type="Gene3D" id="1.25.40.10">
    <property type="entry name" value="Tetratricopeptide repeat domain"/>
    <property type="match status" value="1"/>
</dbReference>
<dbReference type="PANTHER" id="PTHR47870">
    <property type="entry name" value="CYTOCHROME C-TYPE BIOGENESIS PROTEIN CCMH"/>
    <property type="match status" value="1"/>
</dbReference>
<accession>A0A1W1UN53</accession>
<dbReference type="NCBIfam" id="TIGR03142">
    <property type="entry name" value="cytochro_ccmI"/>
    <property type="match status" value="1"/>
</dbReference>
<evidence type="ECO:0000256" key="1">
    <source>
        <dbReference type="ARBA" id="ARBA00004196"/>
    </source>
</evidence>
<sequence length="302" mass="34696">MLWLSFLLLTLVVAGVAFFPLLRRNQNTQSAVKQQDLNKAFYYDRLQELQQDNEQGLLDDPQQSQSELQQRLLNDIPQQQSAVAADSLKNGKIWFSSVTLALAAIALLAYFSVGSWHSESMLEQAHAELPHLQQRLAEEREQPLTTDELHRFIIALRADLQKNPDADQNWWLLGQIAMAAGNGQLALDSYKRATALQADNNEYKLSYARVLMFSQDENDKLRGELLLREVIKQDHNNVQALSLLAFSAFEKEDYKMALMSWEMMLRQLPPDDERVPLIQRSMTHAIEELKLQQETEATEKKE</sequence>
<evidence type="ECO:0000256" key="5">
    <source>
        <dbReference type="SAM" id="Phobius"/>
    </source>
</evidence>
<dbReference type="InterPro" id="IPR051263">
    <property type="entry name" value="C-type_cytochrome_biogenesis"/>
</dbReference>
<feature type="transmembrane region" description="Helical" evidence="5">
    <location>
        <begin position="93"/>
        <end position="113"/>
    </location>
</feature>
<protein>
    <submittedName>
        <fullName evidence="7">Cytochrome c-type biogenesis protein CcmH</fullName>
    </submittedName>
</protein>
<dbReference type="InterPro" id="IPR017560">
    <property type="entry name" value="Cyt_c_biogenesis_CcmI"/>
</dbReference>
<evidence type="ECO:0000256" key="2">
    <source>
        <dbReference type="ARBA" id="ARBA00022737"/>
    </source>
</evidence>
<keyword evidence="3" id="KW-0201">Cytochrome c-type biogenesis</keyword>
<keyword evidence="5" id="KW-1133">Transmembrane helix</keyword>
<dbReference type="EMBL" id="FWWV01000010">
    <property type="protein sequence ID" value="SMB82565.1"/>
    <property type="molecule type" value="Genomic_DNA"/>
</dbReference>
<name>A0A1W1UN53_9PAST</name>
<gene>
    <name evidence="7" type="ORF">SAMN05660772_02126</name>
</gene>
<organism evidence="7 8">
    <name type="scientific">Pasteurella testudinis DSM 23072</name>
    <dbReference type="NCBI Taxonomy" id="1122938"/>
    <lineage>
        <taxon>Bacteria</taxon>
        <taxon>Pseudomonadati</taxon>
        <taxon>Pseudomonadota</taxon>
        <taxon>Gammaproteobacteria</taxon>
        <taxon>Pasteurellales</taxon>
        <taxon>Pasteurellaceae</taxon>
        <taxon>Pasteurella</taxon>
    </lineage>
</organism>
<dbReference type="InterPro" id="IPR011990">
    <property type="entry name" value="TPR-like_helical_dom_sf"/>
</dbReference>
<evidence type="ECO:0000256" key="4">
    <source>
        <dbReference type="ARBA" id="ARBA00022803"/>
    </source>
</evidence>
<feature type="domain" description="Cytochrome c-type biogenesis protein H TPR" evidence="6">
    <location>
        <begin position="121"/>
        <end position="275"/>
    </location>
</feature>
<dbReference type="PANTHER" id="PTHR47870:SF1">
    <property type="entry name" value="CYTOCHROME C-TYPE BIOGENESIS PROTEIN CCMH"/>
    <property type="match status" value="1"/>
</dbReference>
<keyword evidence="4" id="KW-0802">TPR repeat</keyword>
<dbReference type="GO" id="GO:0030313">
    <property type="term" value="C:cell envelope"/>
    <property type="evidence" value="ECO:0007669"/>
    <property type="project" value="UniProtKB-SubCell"/>
</dbReference>
<dbReference type="AlphaFoldDB" id="A0A1W1UN53"/>
<keyword evidence="8" id="KW-1185">Reference proteome</keyword>
<comment type="subcellular location">
    <subcellularLocation>
        <location evidence="1">Cell envelope</location>
    </subcellularLocation>
</comment>
<dbReference type="GO" id="GO:0017004">
    <property type="term" value="P:cytochrome complex assembly"/>
    <property type="evidence" value="ECO:0007669"/>
    <property type="project" value="UniProtKB-KW"/>
</dbReference>